<keyword evidence="2" id="KW-1185">Reference proteome</keyword>
<accession>A0A286IAM0</accession>
<evidence type="ECO:0000313" key="2">
    <source>
        <dbReference type="Proteomes" id="UP000219465"/>
    </source>
</evidence>
<evidence type="ECO:0000313" key="1">
    <source>
        <dbReference type="EMBL" id="SOE17140.1"/>
    </source>
</evidence>
<organism evidence="1 2">
    <name type="scientific">Hoeflea halophila</name>
    <dbReference type="NCBI Taxonomy" id="714899"/>
    <lineage>
        <taxon>Bacteria</taxon>
        <taxon>Pseudomonadati</taxon>
        <taxon>Pseudomonadota</taxon>
        <taxon>Alphaproteobacteria</taxon>
        <taxon>Hyphomicrobiales</taxon>
        <taxon>Rhizobiaceae</taxon>
        <taxon>Hoeflea</taxon>
    </lineage>
</organism>
<proteinExistence type="predicted"/>
<dbReference type="EMBL" id="OCPC01000002">
    <property type="protein sequence ID" value="SOE17140.1"/>
    <property type="molecule type" value="Genomic_DNA"/>
</dbReference>
<reference evidence="2" key="1">
    <citation type="submission" date="2017-08" db="EMBL/GenBank/DDBJ databases">
        <authorList>
            <person name="Varghese N."/>
            <person name="Submissions S."/>
        </authorList>
    </citation>
    <scope>NUCLEOTIDE SEQUENCE [LARGE SCALE GENOMIC DNA]</scope>
    <source>
        <strain evidence="2">KCTC 23107</strain>
    </source>
</reference>
<protein>
    <submittedName>
        <fullName evidence="1">Uncharacterized protein</fullName>
    </submittedName>
</protein>
<dbReference type="Proteomes" id="UP000219465">
    <property type="component" value="Unassembled WGS sequence"/>
</dbReference>
<gene>
    <name evidence="1" type="ORF">SAMN05877838_2029</name>
</gene>
<name>A0A286IAM0_9HYPH</name>
<dbReference type="AlphaFoldDB" id="A0A286IAM0"/>
<sequence length="52" mass="5817">MVGRRLLLRLVVRPIRQNGSLAILRFPTAGATKAPEAIGKTYRKVRRFLPTG</sequence>